<name>A0AAN7LRI9_TRANT</name>
<dbReference type="GO" id="GO:0005634">
    <property type="term" value="C:nucleus"/>
    <property type="evidence" value="ECO:0007669"/>
    <property type="project" value="TreeGrafter"/>
</dbReference>
<evidence type="ECO:0000313" key="5">
    <source>
        <dbReference type="Proteomes" id="UP001346149"/>
    </source>
</evidence>
<dbReference type="PANTHER" id="PTHR33142">
    <property type="entry name" value="CYCLIN-DEPENDENT PROTEIN KINASE INHIBITOR SMR13"/>
    <property type="match status" value="1"/>
</dbReference>
<evidence type="ECO:0000256" key="2">
    <source>
        <dbReference type="ARBA" id="ARBA00023306"/>
    </source>
</evidence>
<accession>A0AAN7LRI9</accession>
<protein>
    <submittedName>
        <fullName evidence="4">Uncharacterized protein</fullName>
    </submittedName>
</protein>
<keyword evidence="2" id="KW-0131">Cell cycle</keyword>
<dbReference type="InterPro" id="IPR040389">
    <property type="entry name" value="SMR"/>
</dbReference>
<dbReference type="PANTHER" id="PTHR33142:SF66">
    <property type="entry name" value="CYCLIN-DEPENDENT PROTEIN KINASE INHIBITOR SMR3"/>
    <property type="match status" value="1"/>
</dbReference>
<sequence length="136" mass="15418">MGHMPENNENFIPEMDPFFKSSTMDPFKFLVKANGEQHKDAATSGTNFAGSWQPKKVNGACSEDDDGFKTPTSFDQRIPLETKQCPPAPRKPRAIPAMVKIRKPSGRSRRLLTDWTSELETMFPLAIRKKIRRPPN</sequence>
<proteinExistence type="predicted"/>
<evidence type="ECO:0000313" key="4">
    <source>
        <dbReference type="EMBL" id="KAK4790827.1"/>
    </source>
</evidence>
<dbReference type="GO" id="GO:0004860">
    <property type="term" value="F:protein kinase inhibitor activity"/>
    <property type="evidence" value="ECO:0007669"/>
    <property type="project" value="UniProtKB-KW"/>
</dbReference>
<keyword evidence="1" id="KW-0649">Protein kinase inhibitor</keyword>
<reference evidence="4 5" key="1">
    <citation type="journal article" date="2023" name="Hortic Res">
        <title>Pangenome of water caltrop reveals structural variations and asymmetric subgenome divergence after allopolyploidization.</title>
        <authorList>
            <person name="Zhang X."/>
            <person name="Chen Y."/>
            <person name="Wang L."/>
            <person name="Yuan Y."/>
            <person name="Fang M."/>
            <person name="Shi L."/>
            <person name="Lu R."/>
            <person name="Comes H.P."/>
            <person name="Ma Y."/>
            <person name="Chen Y."/>
            <person name="Huang G."/>
            <person name="Zhou Y."/>
            <person name="Zheng Z."/>
            <person name="Qiu Y."/>
        </authorList>
    </citation>
    <scope>NUCLEOTIDE SEQUENCE [LARGE SCALE GENOMIC DNA]</scope>
    <source>
        <strain evidence="4">F231</strain>
    </source>
</reference>
<dbReference type="Proteomes" id="UP001346149">
    <property type="component" value="Unassembled WGS sequence"/>
</dbReference>
<evidence type="ECO:0000256" key="1">
    <source>
        <dbReference type="ARBA" id="ARBA00023013"/>
    </source>
</evidence>
<keyword evidence="5" id="KW-1185">Reference proteome</keyword>
<dbReference type="GO" id="GO:0032875">
    <property type="term" value="P:regulation of DNA endoreduplication"/>
    <property type="evidence" value="ECO:0007669"/>
    <property type="project" value="InterPro"/>
</dbReference>
<feature type="region of interest" description="Disordered" evidence="3">
    <location>
        <begin position="40"/>
        <end position="74"/>
    </location>
</feature>
<organism evidence="4 5">
    <name type="scientific">Trapa natans</name>
    <name type="common">Water chestnut</name>
    <dbReference type="NCBI Taxonomy" id="22666"/>
    <lineage>
        <taxon>Eukaryota</taxon>
        <taxon>Viridiplantae</taxon>
        <taxon>Streptophyta</taxon>
        <taxon>Embryophyta</taxon>
        <taxon>Tracheophyta</taxon>
        <taxon>Spermatophyta</taxon>
        <taxon>Magnoliopsida</taxon>
        <taxon>eudicotyledons</taxon>
        <taxon>Gunneridae</taxon>
        <taxon>Pentapetalae</taxon>
        <taxon>rosids</taxon>
        <taxon>malvids</taxon>
        <taxon>Myrtales</taxon>
        <taxon>Lythraceae</taxon>
        <taxon>Trapa</taxon>
    </lineage>
</organism>
<dbReference type="EMBL" id="JAXQNO010000009">
    <property type="protein sequence ID" value="KAK4790827.1"/>
    <property type="molecule type" value="Genomic_DNA"/>
</dbReference>
<comment type="caution">
    <text evidence="4">The sequence shown here is derived from an EMBL/GenBank/DDBJ whole genome shotgun (WGS) entry which is preliminary data.</text>
</comment>
<evidence type="ECO:0000256" key="3">
    <source>
        <dbReference type="SAM" id="MobiDB-lite"/>
    </source>
</evidence>
<gene>
    <name evidence="4" type="ORF">SAY86_031240</name>
</gene>
<dbReference type="AlphaFoldDB" id="A0AAN7LRI9"/>